<evidence type="ECO:0000256" key="1">
    <source>
        <dbReference type="ARBA" id="ARBA00004193"/>
    </source>
</evidence>
<proteinExistence type="predicted"/>
<keyword evidence="4" id="KW-0547">Nucleotide-binding</keyword>
<accession>A0A7R9FQD8</accession>
<comment type="subcellular location">
    <subcellularLocation>
        <location evidence="1">Cell membrane</location>
        <topology evidence="1">Lipid-anchor</topology>
    </subcellularLocation>
</comment>
<dbReference type="AlphaFoldDB" id="A0A7R9FQD8"/>
<protein>
    <submittedName>
        <fullName evidence="7">Uncharacterized protein</fullName>
    </submittedName>
</protein>
<evidence type="ECO:0000256" key="6">
    <source>
        <dbReference type="ARBA" id="ARBA00023288"/>
    </source>
</evidence>
<dbReference type="OrthoDB" id="265044at2759"/>
<dbReference type="EMBL" id="CAJPEV010003240">
    <property type="protein sequence ID" value="CAG0899303.1"/>
    <property type="molecule type" value="Genomic_DNA"/>
</dbReference>
<keyword evidence="2" id="KW-1003">Cell membrane</keyword>
<sequence length="197" mass="22134">MIVPIPRAVVESNWIHSSLPPLASTRRMSVSTRRSGEVVGVEAITGFRAAYDDWPPAEIVPRRRMWRVVRTEECAAWIGGLPDCAFLEVSAKKAWRIDDLFSRLFEMGGLPAEMAPSLHRPVPPNYQGLAPNSSTPPTKRLTLRRRLSDACGAIVSNVRRPSLRTDLMLVRTKSNLQARFSNGDRARNRAKRFCVIQ</sequence>
<evidence type="ECO:0000313" key="8">
    <source>
        <dbReference type="Proteomes" id="UP000677054"/>
    </source>
</evidence>
<evidence type="ECO:0000256" key="4">
    <source>
        <dbReference type="ARBA" id="ARBA00023134"/>
    </source>
</evidence>
<organism evidence="7">
    <name type="scientific">Darwinula stevensoni</name>
    <dbReference type="NCBI Taxonomy" id="69355"/>
    <lineage>
        <taxon>Eukaryota</taxon>
        <taxon>Metazoa</taxon>
        <taxon>Ecdysozoa</taxon>
        <taxon>Arthropoda</taxon>
        <taxon>Crustacea</taxon>
        <taxon>Oligostraca</taxon>
        <taxon>Ostracoda</taxon>
        <taxon>Podocopa</taxon>
        <taxon>Podocopida</taxon>
        <taxon>Darwinulocopina</taxon>
        <taxon>Darwinuloidea</taxon>
        <taxon>Darwinulidae</taxon>
        <taxon>Darwinula</taxon>
    </lineage>
</organism>
<dbReference type="GO" id="GO:0005886">
    <property type="term" value="C:plasma membrane"/>
    <property type="evidence" value="ECO:0007669"/>
    <property type="project" value="UniProtKB-SubCell"/>
</dbReference>
<dbReference type="GO" id="GO:0007165">
    <property type="term" value="P:signal transduction"/>
    <property type="evidence" value="ECO:0007669"/>
    <property type="project" value="TreeGrafter"/>
</dbReference>
<keyword evidence="5" id="KW-0472">Membrane</keyword>
<reference evidence="7" key="1">
    <citation type="submission" date="2020-11" db="EMBL/GenBank/DDBJ databases">
        <authorList>
            <person name="Tran Van P."/>
        </authorList>
    </citation>
    <scope>NUCLEOTIDE SEQUENCE</scope>
</reference>
<dbReference type="GO" id="GO:0031681">
    <property type="term" value="F:G-protein beta-subunit binding"/>
    <property type="evidence" value="ECO:0007669"/>
    <property type="project" value="TreeGrafter"/>
</dbReference>
<dbReference type="PANTHER" id="PTHR46149">
    <property type="entry name" value="MIP08469P"/>
    <property type="match status" value="1"/>
</dbReference>
<dbReference type="GO" id="GO:0005525">
    <property type="term" value="F:GTP binding"/>
    <property type="evidence" value="ECO:0007669"/>
    <property type="project" value="UniProtKB-KW"/>
</dbReference>
<evidence type="ECO:0000256" key="5">
    <source>
        <dbReference type="ARBA" id="ARBA00023136"/>
    </source>
</evidence>
<dbReference type="EMBL" id="LR902757">
    <property type="protein sequence ID" value="CAD7251052.1"/>
    <property type="molecule type" value="Genomic_DNA"/>
</dbReference>
<dbReference type="InterPro" id="IPR052236">
    <property type="entry name" value="Small_GTPase_RasD"/>
</dbReference>
<name>A0A7R9FQD8_9CRUS</name>
<keyword evidence="8" id="KW-1185">Reference proteome</keyword>
<dbReference type="Proteomes" id="UP000677054">
    <property type="component" value="Unassembled WGS sequence"/>
</dbReference>
<evidence type="ECO:0000256" key="3">
    <source>
        <dbReference type="ARBA" id="ARBA00022481"/>
    </source>
</evidence>
<evidence type="ECO:0000256" key="2">
    <source>
        <dbReference type="ARBA" id="ARBA00022475"/>
    </source>
</evidence>
<keyword evidence="6" id="KW-0449">Lipoprotein</keyword>
<dbReference type="PANTHER" id="PTHR46149:SF3">
    <property type="entry name" value="MIP08469P"/>
    <property type="match status" value="1"/>
</dbReference>
<evidence type="ECO:0000313" key="7">
    <source>
        <dbReference type="EMBL" id="CAD7251052.1"/>
    </source>
</evidence>
<keyword evidence="4" id="KW-0342">GTP-binding</keyword>
<keyword evidence="3" id="KW-0488">Methylation</keyword>
<gene>
    <name evidence="7" type="ORF">DSTB1V02_LOCUS10819</name>
</gene>